<proteinExistence type="predicted"/>
<sequence>MSNRKLYRIKLTDEERETFAKVATGKRGKLAFTRNPRLRAWIEVLVTCNTRVKRRGFSSFLNKSQIKLRLIED</sequence>
<dbReference type="OrthoDB" id="69748at2"/>
<organism evidence="1 2">
    <name type="scientific">Neorhodopirellula pilleata</name>
    <dbReference type="NCBI Taxonomy" id="2714738"/>
    <lineage>
        <taxon>Bacteria</taxon>
        <taxon>Pseudomonadati</taxon>
        <taxon>Planctomycetota</taxon>
        <taxon>Planctomycetia</taxon>
        <taxon>Pirellulales</taxon>
        <taxon>Pirellulaceae</taxon>
        <taxon>Neorhodopirellula</taxon>
    </lineage>
</organism>
<accession>A0A5C6ABR9</accession>
<protein>
    <submittedName>
        <fullName evidence="1">Uncharacterized protein</fullName>
    </submittedName>
</protein>
<reference evidence="1 2" key="1">
    <citation type="submission" date="2019-02" db="EMBL/GenBank/DDBJ databases">
        <title>Deep-cultivation of Planctomycetes and their phenomic and genomic characterization uncovers novel biology.</title>
        <authorList>
            <person name="Wiegand S."/>
            <person name="Jogler M."/>
            <person name="Boedeker C."/>
            <person name="Pinto D."/>
            <person name="Vollmers J."/>
            <person name="Rivas-Marin E."/>
            <person name="Kohn T."/>
            <person name="Peeters S.H."/>
            <person name="Heuer A."/>
            <person name="Rast P."/>
            <person name="Oberbeckmann S."/>
            <person name="Bunk B."/>
            <person name="Jeske O."/>
            <person name="Meyerdierks A."/>
            <person name="Storesund J.E."/>
            <person name="Kallscheuer N."/>
            <person name="Luecker S."/>
            <person name="Lage O.M."/>
            <person name="Pohl T."/>
            <person name="Merkel B.J."/>
            <person name="Hornburger P."/>
            <person name="Mueller R.-W."/>
            <person name="Bruemmer F."/>
            <person name="Labrenz M."/>
            <person name="Spormann A.M."/>
            <person name="Op Den Camp H."/>
            <person name="Overmann J."/>
            <person name="Amann R."/>
            <person name="Jetten M.S.M."/>
            <person name="Mascher T."/>
            <person name="Medema M.H."/>
            <person name="Devos D.P."/>
            <person name="Kaster A.-K."/>
            <person name="Ovreas L."/>
            <person name="Rohde M."/>
            <person name="Galperin M.Y."/>
            <person name="Jogler C."/>
        </authorList>
    </citation>
    <scope>NUCLEOTIDE SEQUENCE [LARGE SCALE GENOMIC DNA]</scope>
    <source>
        <strain evidence="1 2">Pla100</strain>
    </source>
</reference>
<evidence type="ECO:0000313" key="2">
    <source>
        <dbReference type="Proteomes" id="UP000316213"/>
    </source>
</evidence>
<comment type="caution">
    <text evidence="1">The sequence shown here is derived from an EMBL/GenBank/DDBJ whole genome shotgun (WGS) entry which is preliminary data.</text>
</comment>
<dbReference type="Proteomes" id="UP000316213">
    <property type="component" value="Unassembled WGS sequence"/>
</dbReference>
<dbReference type="EMBL" id="SJPM01000005">
    <property type="protein sequence ID" value="TWT96511.1"/>
    <property type="molecule type" value="Genomic_DNA"/>
</dbReference>
<keyword evidence="2" id="KW-1185">Reference proteome</keyword>
<evidence type="ECO:0000313" key="1">
    <source>
        <dbReference type="EMBL" id="TWT96511.1"/>
    </source>
</evidence>
<dbReference type="AlphaFoldDB" id="A0A5C6ABR9"/>
<gene>
    <name evidence="1" type="ORF">Pla100_29940</name>
</gene>
<dbReference type="RefSeq" id="WP_146578413.1">
    <property type="nucleotide sequence ID" value="NZ_SJPM01000005.1"/>
</dbReference>
<name>A0A5C6ABR9_9BACT</name>